<dbReference type="AlphaFoldDB" id="A0A2P5DZL5"/>
<proteinExistence type="predicted"/>
<comment type="caution">
    <text evidence="1">The sequence shown here is derived from an EMBL/GenBank/DDBJ whole genome shotgun (WGS) entry which is preliminary data.</text>
</comment>
<organism evidence="1 2">
    <name type="scientific">Trema orientale</name>
    <name type="common">Charcoal tree</name>
    <name type="synonym">Celtis orientalis</name>
    <dbReference type="NCBI Taxonomy" id="63057"/>
    <lineage>
        <taxon>Eukaryota</taxon>
        <taxon>Viridiplantae</taxon>
        <taxon>Streptophyta</taxon>
        <taxon>Embryophyta</taxon>
        <taxon>Tracheophyta</taxon>
        <taxon>Spermatophyta</taxon>
        <taxon>Magnoliopsida</taxon>
        <taxon>eudicotyledons</taxon>
        <taxon>Gunneridae</taxon>
        <taxon>Pentapetalae</taxon>
        <taxon>rosids</taxon>
        <taxon>fabids</taxon>
        <taxon>Rosales</taxon>
        <taxon>Cannabaceae</taxon>
        <taxon>Trema</taxon>
    </lineage>
</organism>
<evidence type="ECO:0000313" key="2">
    <source>
        <dbReference type="Proteomes" id="UP000237000"/>
    </source>
</evidence>
<dbReference type="STRING" id="63057.A0A2P5DZL5"/>
<dbReference type="Gene3D" id="1.10.340.30">
    <property type="entry name" value="Hypothetical protein, domain 2"/>
    <property type="match status" value="1"/>
</dbReference>
<dbReference type="PANTHER" id="PTHR10242:SF4">
    <property type="entry name" value="OS07G0657600 PROTEIN"/>
    <property type="match status" value="1"/>
</dbReference>
<dbReference type="EMBL" id="JXTC01000240">
    <property type="protein sequence ID" value="PON78713.1"/>
    <property type="molecule type" value="Genomic_DNA"/>
</dbReference>
<dbReference type="Proteomes" id="UP000237000">
    <property type="component" value="Unassembled WGS sequence"/>
</dbReference>
<gene>
    <name evidence="1" type="ORF">TorRG33x02_237570</name>
</gene>
<dbReference type="InterPro" id="IPR011257">
    <property type="entry name" value="DNA_glycosylase"/>
</dbReference>
<dbReference type="GO" id="GO:0034039">
    <property type="term" value="F:8-oxo-7,8-dihydroguanine DNA N-glycosylase activity"/>
    <property type="evidence" value="ECO:0007669"/>
    <property type="project" value="TreeGrafter"/>
</dbReference>
<name>A0A2P5DZL5_TREOI</name>
<sequence>MEVKEEERRCYGESDRQRQEWVSLELPLGDTAESFDLESVVCSHGLFMMAPNRWDPLSKTLFRPLQLTLFPTSDSDSVMVCVSQPQDRPRCLHLRVHAGTRSLTLENEEALLAQVSRMLRLSEYDDRVAREFRELYGEEEEEGSVVGRVFRSPTLFEDMVKCMLLCNCQWPRTLSMAEALCDLQLELRLKSLLAGKAQDFTPKTPAGREVEPKKKLRNSKASKCLAAQFTVETKAELEPHSNNISMVEVQLTSQDLSPSSLLSVPKDNGLCEQLCSADLDLLCDPQLSRDTGFDRIGNFPTPTELAKLDENFLAKRCKLGYRAGRIVRLAQGIVEGRIQLRQLEETCMERSLSSYSKLAEKLRRIDGFGPFTCANVLICMGYYHVIPTDSETIRHLKQVHARESTIRTMETDVQKIYAKYAPFQFLAYWSEMWSFYEKRFGKLSEMPCSAYKLITASNMRTNPRKQNKRKKTG</sequence>
<dbReference type="GO" id="GO:0005634">
    <property type="term" value="C:nucleus"/>
    <property type="evidence" value="ECO:0007669"/>
    <property type="project" value="TreeGrafter"/>
</dbReference>
<keyword evidence="2" id="KW-1185">Reference proteome</keyword>
<dbReference type="InParanoid" id="A0A2P5DZL5"/>
<reference evidence="2" key="1">
    <citation type="submission" date="2016-06" db="EMBL/GenBank/DDBJ databases">
        <title>Parallel loss of symbiosis genes in relatives of nitrogen-fixing non-legume Parasponia.</title>
        <authorList>
            <person name="Van Velzen R."/>
            <person name="Holmer R."/>
            <person name="Bu F."/>
            <person name="Rutten L."/>
            <person name="Van Zeijl A."/>
            <person name="Liu W."/>
            <person name="Santuari L."/>
            <person name="Cao Q."/>
            <person name="Sharma T."/>
            <person name="Shen D."/>
            <person name="Roswanjaya Y."/>
            <person name="Wardhani T."/>
            <person name="Kalhor M.S."/>
            <person name="Jansen J."/>
            <person name="Van den Hoogen J."/>
            <person name="Gungor B."/>
            <person name="Hartog M."/>
            <person name="Hontelez J."/>
            <person name="Verver J."/>
            <person name="Yang W.-C."/>
            <person name="Schijlen E."/>
            <person name="Repin R."/>
            <person name="Schilthuizen M."/>
            <person name="Schranz E."/>
            <person name="Heidstra R."/>
            <person name="Miyata K."/>
            <person name="Fedorova E."/>
            <person name="Kohlen W."/>
            <person name="Bisseling T."/>
            <person name="Smit S."/>
            <person name="Geurts R."/>
        </authorList>
    </citation>
    <scope>NUCLEOTIDE SEQUENCE [LARGE SCALE GENOMIC DNA]</scope>
    <source>
        <strain evidence="2">cv. RG33-2</strain>
    </source>
</reference>
<dbReference type="PANTHER" id="PTHR10242">
    <property type="entry name" value="8-OXOGUANINE DNA GLYCOSYLASE"/>
    <property type="match status" value="1"/>
</dbReference>
<protein>
    <submittedName>
        <fullName evidence="1">DNA glycosylase</fullName>
    </submittedName>
</protein>
<dbReference type="GO" id="GO:0006285">
    <property type="term" value="P:base-excision repair, AP site formation"/>
    <property type="evidence" value="ECO:0007669"/>
    <property type="project" value="TreeGrafter"/>
</dbReference>
<dbReference type="InterPro" id="IPR052054">
    <property type="entry name" value="Oxidative_DNA_repair_enzyme"/>
</dbReference>
<accession>A0A2P5DZL5</accession>
<evidence type="ECO:0000313" key="1">
    <source>
        <dbReference type="EMBL" id="PON78713.1"/>
    </source>
</evidence>
<dbReference type="SUPFAM" id="SSF48150">
    <property type="entry name" value="DNA-glycosylase"/>
    <property type="match status" value="1"/>
</dbReference>
<dbReference type="OrthoDB" id="4951845at2759"/>